<organism evidence="9 10">
    <name type="scientific">Paraflavitalea soli</name>
    <dbReference type="NCBI Taxonomy" id="2315862"/>
    <lineage>
        <taxon>Bacteria</taxon>
        <taxon>Pseudomonadati</taxon>
        <taxon>Bacteroidota</taxon>
        <taxon>Chitinophagia</taxon>
        <taxon>Chitinophagales</taxon>
        <taxon>Chitinophagaceae</taxon>
        <taxon>Paraflavitalea</taxon>
    </lineage>
</organism>
<dbReference type="EMBL" id="CP032157">
    <property type="protein sequence ID" value="AXY76827.1"/>
    <property type="molecule type" value="Genomic_DNA"/>
</dbReference>
<keyword evidence="6" id="KW-0255">Endonuclease</keyword>
<evidence type="ECO:0000256" key="3">
    <source>
        <dbReference type="ARBA" id="ARBA00012180"/>
    </source>
</evidence>
<dbReference type="GO" id="GO:0004523">
    <property type="term" value="F:RNA-DNA hybrid ribonuclease activity"/>
    <property type="evidence" value="ECO:0007669"/>
    <property type="project" value="UniProtKB-EC"/>
</dbReference>
<evidence type="ECO:0000256" key="1">
    <source>
        <dbReference type="ARBA" id="ARBA00000077"/>
    </source>
</evidence>
<dbReference type="Proteomes" id="UP000263900">
    <property type="component" value="Chromosome"/>
</dbReference>
<dbReference type="GO" id="GO:0003676">
    <property type="term" value="F:nucleic acid binding"/>
    <property type="evidence" value="ECO:0007669"/>
    <property type="project" value="InterPro"/>
</dbReference>
<feature type="domain" description="RNase H type-1" evidence="8">
    <location>
        <begin position="1"/>
        <end position="149"/>
    </location>
</feature>
<dbReference type="GO" id="GO:0046872">
    <property type="term" value="F:metal ion binding"/>
    <property type="evidence" value="ECO:0007669"/>
    <property type="project" value="UniProtKB-KW"/>
</dbReference>
<sequence length="163" mass="18100">MIRVAEVYTDGSCHTQAHIGGWVAIVLIGTKKHLLSGIATGTTNNAMELTAVIQAIEYINNRHTGINNIRIVSDSQYVVGLIARREKLVRLDYCSRKGKPLPNAALVKQLLQQALSFELEFVKIKAHQKVNQHTQYNVQADTLSRKLVREAVKETGKIPSNLS</sequence>
<keyword evidence="4" id="KW-0540">Nuclease</keyword>
<comment type="catalytic activity">
    <reaction evidence="1">
        <text>Endonucleolytic cleavage to 5'-phosphomonoester.</text>
        <dbReference type="EC" id="3.1.26.4"/>
    </reaction>
</comment>
<dbReference type="OrthoDB" id="662136at2"/>
<dbReference type="InterPro" id="IPR012337">
    <property type="entry name" value="RNaseH-like_sf"/>
</dbReference>
<dbReference type="Gene3D" id="3.30.420.10">
    <property type="entry name" value="Ribonuclease H-like superfamily/Ribonuclease H"/>
    <property type="match status" value="1"/>
</dbReference>
<dbReference type="PANTHER" id="PTHR10642">
    <property type="entry name" value="RIBONUCLEASE H1"/>
    <property type="match status" value="1"/>
</dbReference>
<dbReference type="Pfam" id="PF00075">
    <property type="entry name" value="RNase_H"/>
    <property type="match status" value="1"/>
</dbReference>
<name>A0A3B7MSJ1_9BACT</name>
<comment type="similarity">
    <text evidence="2">Belongs to the RNase H family.</text>
</comment>
<dbReference type="AlphaFoldDB" id="A0A3B7MSJ1"/>
<dbReference type="RefSeq" id="WP_119052704.1">
    <property type="nucleotide sequence ID" value="NZ_CP032157.1"/>
</dbReference>
<dbReference type="EC" id="3.1.26.4" evidence="3"/>
<keyword evidence="10" id="KW-1185">Reference proteome</keyword>
<evidence type="ECO:0000256" key="6">
    <source>
        <dbReference type="ARBA" id="ARBA00022759"/>
    </source>
</evidence>
<proteinExistence type="inferred from homology"/>
<gene>
    <name evidence="9" type="ORF">D3H65_23770</name>
</gene>
<dbReference type="PANTHER" id="PTHR10642:SF26">
    <property type="entry name" value="RIBONUCLEASE H1"/>
    <property type="match status" value="1"/>
</dbReference>
<evidence type="ECO:0000313" key="9">
    <source>
        <dbReference type="EMBL" id="AXY76827.1"/>
    </source>
</evidence>
<dbReference type="SUPFAM" id="SSF53098">
    <property type="entry name" value="Ribonuclease H-like"/>
    <property type="match status" value="1"/>
</dbReference>
<protein>
    <recommendedName>
        <fullName evidence="3">ribonuclease H</fullName>
        <ecNumber evidence="3">3.1.26.4</ecNumber>
    </recommendedName>
</protein>
<dbReference type="InterPro" id="IPR050092">
    <property type="entry name" value="RNase_H"/>
</dbReference>
<dbReference type="InterPro" id="IPR002156">
    <property type="entry name" value="RNaseH_domain"/>
</dbReference>
<keyword evidence="7" id="KW-0378">Hydrolase</keyword>
<reference evidence="9 10" key="1">
    <citation type="submission" date="2018-09" db="EMBL/GenBank/DDBJ databases">
        <title>Genome sequencing of strain 6GH32-13.</title>
        <authorList>
            <person name="Weon H.-Y."/>
            <person name="Heo J."/>
            <person name="Kwon S.-W."/>
        </authorList>
    </citation>
    <scope>NUCLEOTIDE SEQUENCE [LARGE SCALE GENOMIC DNA]</scope>
    <source>
        <strain evidence="9 10">5GH32-13</strain>
    </source>
</reference>
<evidence type="ECO:0000259" key="8">
    <source>
        <dbReference type="PROSITE" id="PS50879"/>
    </source>
</evidence>
<keyword evidence="5" id="KW-0479">Metal-binding</keyword>
<evidence type="ECO:0000256" key="7">
    <source>
        <dbReference type="ARBA" id="ARBA00022801"/>
    </source>
</evidence>
<accession>A0A3B7MSJ1</accession>
<evidence type="ECO:0000313" key="10">
    <source>
        <dbReference type="Proteomes" id="UP000263900"/>
    </source>
</evidence>
<evidence type="ECO:0000256" key="4">
    <source>
        <dbReference type="ARBA" id="ARBA00022722"/>
    </source>
</evidence>
<dbReference type="GO" id="GO:0043137">
    <property type="term" value="P:DNA replication, removal of RNA primer"/>
    <property type="evidence" value="ECO:0007669"/>
    <property type="project" value="TreeGrafter"/>
</dbReference>
<dbReference type="PROSITE" id="PS50879">
    <property type="entry name" value="RNASE_H_1"/>
    <property type="match status" value="1"/>
</dbReference>
<evidence type="ECO:0000256" key="5">
    <source>
        <dbReference type="ARBA" id="ARBA00022723"/>
    </source>
</evidence>
<dbReference type="KEGG" id="pseg:D3H65_23770"/>
<evidence type="ECO:0000256" key="2">
    <source>
        <dbReference type="ARBA" id="ARBA00005300"/>
    </source>
</evidence>
<dbReference type="InterPro" id="IPR036397">
    <property type="entry name" value="RNaseH_sf"/>
</dbReference>